<dbReference type="Proteomes" id="UP000052129">
    <property type="component" value="Unassembled WGS sequence"/>
</dbReference>
<comment type="caution">
    <text evidence="1">The sequence shown here is derived from an EMBL/GenBank/DDBJ whole genome shotgun (WGS) entry which is preliminary data.</text>
</comment>
<dbReference type="EMBL" id="QNXF01000003">
    <property type="protein sequence ID" value="TXL40354.1"/>
    <property type="molecule type" value="Genomic_DNA"/>
</dbReference>
<organism evidence="1">
    <name type="scientific">Staphylococcus aureus</name>
    <dbReference type="NCBI Taxonomy" id="1280"/>
    <lineage>
        <taxon>Bacteria</taxon>
        <taxon>Bacillati</taxon>
        <taxon>Bacillota</taxon>
        <taxon>Bacilli</taxon>
        <taxon>Bacillales</taxon>
        <taxon>Staphylococcaceae</taxon>
        <taxon>Staphylococcus</taxon>
    </lineage>
</organism>
<evidence type="ECO:0000313" key="3">
    <source>
        <dbReference type="EMBL" id="KSA80218.1"/>
    </source>
</evidence>
<evidence type="ECO:0000313" key="8">
    <source>
        <dbReference type="Proteomes" id="UP000294017"/>
    </source>
</evidence>
<name>A0A299MFA7_STAAU</name>
<evidence type="ECO:0000313" key="1">
    <source>
        <dbReference type="EMBL" id="KMR38539.1"/>
    </source>
</evidence>
<dbReference type="EMBL" id="LALJ01000001">
    <property type="protein sequence ID" value="KMR38539.1"/>
    <property type="molecule type" value="Genomic_DNA"/>
</dbReference>
<dbReference type="Proteomes" id="UP000451682">
    <property type="component" value="Unassembled WGS sequence"/>
</dbReference>
<evidence type="ECO:0000313" key="9">
    <source>
        <dbReference type="Proteomes" id="UP000451682"/>
    </source>
</evidence>
<evidence type="ECO:0000313" key="6">
    <source>
        <dbReference type="EMBL" id="TXL40354.1"/>
    </source>
</evidence>
<reference evidence="7 8" key="5">
    <citation type="submission" date="2018-11" db="EMBL/GenBank/DDBJ databases">
        <title>Genomic profiling of Staphylococcus species from a Poultry farm system in KwaZulu-Natal, South Africa.</title>
        <authorList>
            <person name="Amoako D.G."/>
            <person name="Somboro A.M."/>
            <person name="Abia A.L.K."/>
            <person name="Bester L.A."/>
            <person name="Essack S.Y."/>
        </authorList>
    </citation>
    <scope>NUCLEOTIDE SEQUENCE [LARGE SCALE GENOMIC DNA]</scope>
    <source>
        <strain evidence="5 8">SA12</strain>
        <strain evidence="4 7">SA9</strain>
    </source>
</reference>
<dbReference type="EMBL" id="LALQ01000039">
    <property type="protein sequence ID" value="KMR56657.1"/>
    <property type="molecule type" value="Genomic_DNA"/>
</dbReference>
<evidence type="ECO:0000313" key="5">
    <source>
        <dbReference type="EMBL" id="RZI08389.1"/>
    </source>
</evidence>
<dbReference type="Proteomes" id="UP000294017">
    <property type="component" value="Unassembled WGS sequence"/>
</dbReference>
<reference evidence="1" key="1">
    <citation type="journal article" date="2015" name="J. Infect. Dis.">
        <title>Parallel Epidemics of Community-Associated Methicillin-Resistant Staphylococcus aureus USA300 Infection in North and South America.</title>
        <authorList>
            <person name="Planet P.J."/>
            <person name="Diaz L."/>
            <person name="Kolokotronis S.O."/>
            <person name="Narechania A."/>
            <person name="Reyes J."/>
            <person name="Xing G."/>
            <person name="Rincon S."/>
            <person name="Smith H."/>
            <person name="Panesso D."/>
            <person name="Ryan C."/>
            <person name="Smith D.P."/>
            <person name="Guzman M."/>
            <person name="Zurita J."/>
            <person name="Sebra R."/>
            <person name="Deikus G."/>
            <person name="Nolan R.L."/>
            <person name="Tenover F.C."/>
            <person name="Weinstock G.M."/>
            <person name="Robinson D.A."/>
            <person name="Arias C.A."/>
        </authorList>
    </citation>
    <scope>NUCLEOTIDE SEQUENCE</scope>
    <source>
        <strain evidence="1">CA15</strain>
        <strain evidence="2">M121</strain>
    </source>
</reference>
<reference evidence="6 9" key="4">
    <citation type="submission" date="2018-06" db="EMBL/GenBank/DDBJ databases">
        <title>Whole genome sequencing to identify and define MRSA outbreaks.</title>
        <authorList>
            <person name="Sullivan M.J."/>
            <person name="Altman D.R."/>
            <person name="Chacko K."/>
            <person name="Ciferri B."/>
            <person name="Webster E."/>
            <person name="Deikus G."/>
            <person name="Lewis M."/>
            <person name="Khan Z."/>
            <person name="Beckford C."/>
            <person name="Rendo A."/>
            <person name="Samaroo F."/>
            <person name="Sebra R."/>
            <person name="Karam-Howlin R."/>
            <person name="Southwick K."/>
            <person name="Adams E."/>
            <person name="Ying L."/>
            <person name="Kornblum J."/>
            <person name="Factor S."/>
            <person name="Danesh Yazdi M."/>
            <person name="Dingle T."/>
            <person name="Hamula C."/>
            <person name="Bashir A."/>
            <person name="Schadt E."/>
            <person name="Kasarskis A."/>
            <person name="Patel G."/>
            <person name="Wallach F."/>
            <person name="Gibbs K."/>
            <person name="Van Bakel H."/>
        </authorList>
    </citation>
    <scope>NUCLEOTIDE SEQUENCE [LARGE SCALE GENOMIC DNA]</scope>
    <source>
        <strain evidence="9">pt013</strain>
        <strain evidence="6">Pt013</strain>
    </source>
</reference>
<dbReference type="Proteomes" id="UP000293434">
    <property type="component" value="Unassembled WGS sequence"/>
</dbReference>
<proteinExistence type="predicted"/>
<dbReference type="SMR" id="A0A299MFA7"/>
<reference evidence="3" key="2">
    <citation type="submission" date="2015-06" db="EMBL/GenBank/DDBJ databases">
        <authorList>
            <person name="Diene S.M."/>
            <person name="Von Dach E."/>
            <person name="Fankhauser C."/>
            <person name="Schrenzel J."/>
            <person name="Harbarth S."/>
            <person name="Francois P."/>
        </authorList>
    </citation>
    <scope>NUCLEOTIDE SEQUENCE</scope>
    <source>
        <strain evidence="3">MRSA_S26</strain>
    </source>
</reference>
<accession>A0A299MFA7</accession>
<evidence type="ECO:0000313" key="4">
    <source>
        <dbReference type="EMBL" id="RZH92755.1"/>
    </source>
</evidence>
<dbReference type="EMBL" id="RQTF01000028">
    <property type="protein sequence ID" value="RZI08389.1"/>
    <property type="molecule type" value="Genomic_DNA"/>
</dbReference>
<reference evidence="3" key="3">
    <citation type="journal article" date="2016" name="J. Infect. Dis.">
        <title>Comparative Genomics of Community-Associated Methicillin-Resistant Staphylococcus aureus Shows the Emergence of Clone ST8-USA300 in Geneva, Switzerland.</title>
        <authorList>
            <person name="Von Dach E."/>
            <person name="Diene S.M."/>
            <person name="Fankhauser C."/>
            <person name="Schrenzel J."/>
            <person name="Harbarth S."/>
            <person name="Francois P."/>
        </authorList>
    </citation>
    <scope>NUCLEOTIDE SEQUENCE</scope>
    <source>
        <strain evidence="3">MRSA_S26</strain>
    </source>
</reference>
<gene>
    <name evidence="3" type="ORF">ACR79_08435</name>
    <name evidence="6" type="ORF">DQU50_12845</name>
    <name evidence="4" type="ORF">EIG94_08945</name>
    <name evidence="5" type="ORF">EIH03_02050</name>
    <name evidence="2" type="ORF">EP54_09780</name>
    <name evidence="1" type="ORF">EQ90_00300</name>
</gene>
<evidence type="ECO:0000313" key="2">
    <source>
        <dbReference type="EMBL" id="KMR56657.1"/>
    </source>
</evidence>
<evidence type="ECO:0000313" key="7">
    <source>
        <dbReference type="Proteomes" id="UP000293434"/>
    </source>
</evidence>
<protein>
    <submittedName>
        <fullName evidence="1">Uncharacterized protein</fullName>
    </submittedName>
</protein>
<dbReference type="EMBL" id="LFVP01000004">
    <property type="protein sequence ID" value="KSA80218.1"/>
    <property type="molecule type" value="Genomic_DNA"/>
</dbReference>
<dbReference type="EMBL" id="RQTC01000143">
    <property type="protein sequence ID" value="RZH92755.1"/>
    <property type="molecule type" value="Genomic_DNA"/>
</dbReference>
<dbReference type="AlphaFoldDB" id="A0A299MFA7"/>
<accession>A0A1E8WNP2</accession>
<sequence>MENGYNYRISKNVCRFLDGEGEALNVEETKINDDYYYADGWIFWIIK</sequence>